<name>A0A5C5FQH9_9BASI</name>
<reference evidence="5 6" key="1">
    <citation type="submission" date="2019-03" db="EMBL/GenBank/DDBJ databases">
        <title>Rhodosporidium diobovatum UCD-FST 08-225 genome sequencing, assembly, and annotation.</title>
        <authorList>
            <person name="Fakankun I.U."/>
            <person name="Fristensky B."/>
            <person name="Levin D.B."/>
        </authorList>
    </citation>
    <scope>NUCLEOTIDE SEQUENCE [LARGE SCALE GENOMIC DNA]</scope>
    <source>
        <strain evidence="5 6">UCD-FST 08-225</strain>
    </source>
</reference>
<dbReference type="InterPro" id="IPR036291">
    <property type="entry name" value="NAD(P)-bd_dom_sf"/>
</dbReference>
<dbReference type="PRINTS" id="PR00081">
    <property type="entry name" value="GDHRDH"/>
</dbReference>
<dbReference type="STRING" id="5288.A0A5C5FQH9"/>
<organism evidence="5 6">
    <name type="scientific">Rhodotorula diobovata</name>
    <dbReference type="NCBI Taxonomy" id="5288"/>
    <lineage>
        <taxon>Eukaryota</taxon>
        <taxon>Fungi</taxon>
        <taxon>Dikarya</taxon>
        <taxon>Basidiomycota</taxon>
        <taxon>Pucciniomycotina</taxon>
        <taxon>Microbotryomycetes</taxon>
        <taxon>Sporidiobolales</taxon>
        <taxon>Sporidiobolaceae</taxon>
        <taxon>Rhodotorula</taxon>
    </lineage>
</organism>
<dbReference type="OrthoDB" id="191139at2759"/>
<sequence length="366" mass="39028">MSSIVGKVMGLSWAQSNVPSLVGRKYIVTGGTNGIGLSVSRTLYSHGADVTILGSQQNTADAALDYIKTGELARAPQDYQDSFAGILGTWTDNSADGGKESGEVRARVVDFKDLKAVAKVAKELADSYDRLDGFLGIAGIGVNKFTLTDDGFDAHMTINVLSHQLLLSYLLPILEKTSKEHPDTDVRVVLEASEMHRTSFGGPSESMGGDKFRTVDEFRKDVGQQNLYARTKVGQILLGKALVQRYLQPPSKIVAFSVHPGAVATGQTRQYKEAYGALGTAVEAAVRPGMRASDEGALSALWAATAPEARDSSKYANGSYFSDPAQPGSETSEASDQELIDNLWSTGLEVIKQVVGADNIGPFTKA</sequence>
<gene>
    <name evidence="5" type="ORF">DMC30DRAFT_52261</name>
</gene>
<comment type="similarity">
    <text evidence="1">Belongs to the short-chain dehydrogenases/reductases (SDR) family.</text>
</comment>
<dbReference type="SUPFAM" id="SSF51735">
    <property type="entry name" value="NAD(P)-binding Rossmann-fold domains"/>
    <property type="match status" value="1"/>
</dbReference>
<evidence type="ECO:0000313" key="5">
    <source>
        <dbReference type="EMBL" id="TNY18496.1"/>
    </source>
</evidence>
<dbReference type="PANTHER" id="PTHR24320">
    <property type="entry name" value="RETINOL DEHYDROGENASE"/>
    <property type="match status" value="1"/>
</dbReference>
<dbReference type="PANTHER" id="PTHR24320:SF143">
    <property type="entry name" value="NAD(P)-BINDING PROTEIN"/>
    <property type="match status" value="1"/>
</dbReference>
<dbReference type="Pfam" id="PF08659">
    <property type="entry name" value="KR"/>
    <property type="match status" value="1"/>
</dbReference>
<dbReference type="Proteomes" id="UP000311382">
    <property type="component" value="Unassembled WGS sequence"/>
</dbReference>
<dbReference type="InterPro" id="IPR013968">
    <property type="entry name" value="PKS_KR"/>
</dbReference>
<protein>
    <recommendedName>
        <fullName evidence="4">Ketoreductase (KR) domain-containing protein</fullName>
    </recommendedName>
</protein>
<proteinExistence type="inferred from homology"/>
<dbReference type="GO" id="GO:0016491">
    <property type="term" value="F:oxidoreductase activity"/>
    <property type="evidence" value="ECO:0007669"/>
    <property type="project" value="UniProtKB-KW"/>
</dbReference>
<evidence type="ECO:0000259" key="4">
    <source>
        <dbReference type="Pfam" id="PF08659"/>
    </source>
</evidence>
<dbReference type="EMBL" id="SOZI01000136">
    <property type="protein sequence ID" value="TNY18496.1"/>
    <property type="molecule type" value="Genomic_DNA"/>
</dbReference>
<feature type="domain" description="Ketoreductase (KR)" evidence="4">
    <location>
        <begin position="26"/>
        <end position="141"/>
    </location>
</feature>
<dbReference type="Gene3D" id="3.40.50.720">
    <property type="entry name" value="NAD(P)-binding Rossmann-like Domain"/>
    <property type="match status" value="1"/>
</dbReference>
<feature type="region of interest" description="Disordered" evidence="3">
    <location>
        <begin position="313"/>
        <end position="336"/>
    </location>
</feature>
<keyword evidence="6" id="KW-1185">Reference proteome</keyword>
<evidence type="ECO:0000256" key="3">
    <source>
        <dbReference type="SAM" id="MobiDB-lite"/>
    </source>
</evidence>
<dbReference type="AlphaFoldDB" id="A0A5C5FQH9"/>
<accession>A0A5C5FQH9</accession>
<comment type="caution">
    <text evidence="5">The sequence shown here is derived from an EMBL/GenBank/DDBJ whole genome shotgun (WGS) entry which is preliminary data.</text>
</comment>
<evidence type="ECO:0000256" key="1">
    <source>
        <dbReference type="ARBA" id="ARBA00006484"/>
    </source>
</evidence>
<evidence type="ECO:0000313" key="6">
    <source>
        <dbReference type="Proteomes" id="UP000311382"/>
    </source>
</evidence>
<evidence type="ECO:0000256" key="2">
    <source>
        <dbReference type="ARBA" id="ARBA00023002"/>
    </source>
</evidence>
<dbReference type="InterPro" id="IPR002347">
    <property type="entry name" value="SDR_fam"/>
</dbReference>
<keyword evidence="2" id="KW-0560">Oxidoreductase</keyword>